<organism evidence="1">
    <name type="scientific">marine metagenome</name>
    <dbReference type="NCBI Taxonomy" id="408172"/>
    <lineage>
        <taxon>unclassified sequences</taxon>
        <taxon>metagenomes</taxon>
        <taxon>ecological metagenomes</taxon>
    </lineage>
</organism>
<name>A0A382E3N6_9ZZZZ</name>
<protein>
    <submittedName>
        <fullName evidence="1">Uncharacterized protein</fullName>
    </submittedName>
</protein>
<proteinExistence type="predicted"/>
<sequence length="29" mass="3332">MVVRGFSAWLKKWTEAAIVTELVHIFIVS</sequence>
<dbReference type="AlphaFoldDB" id="A0A382E3N6"/>
<reference evidence="1" key="1">
    <citation type="submission" date="2018-05" db="EMBL/GenBank/DDBJ databases">
        <authorList>
            <person name="Lanie J.A."/>
            <person name="Ng W.-L."/>
            <person name="Kazmierczak K.M."/>
            <person name="Andrzejewski T.M."/>
            <person name="Davidsen T.M."/>
            <person name="Wayne K.J."/>
            <person name="Tettelin H."/>
            <person name="Glass J.I."/>
            <person name="Rusch D."/>
            <person name="Podicherti R."/>
            <person name="Tsui H.-C.T."/>
            <person name="Winkler M.E."/>
        </authorList>
    </citation>
    <scope>NUCLEOTIDE SEQUENCE</scope>
</reference>
<gene>
    <name evidence="1" type="ORF">METZ01_LOCUS198144</name>
</gene>
<accession>A0A382E3N6</accession>
<evidence type="ECO:0000313" key="1">
    <source>
        <dbReference type="EMBL" id="SVB45290.1"/>
    </source>
</evidence>
<dbReference type="EMBL" id="UINC01042530">
    <property type="protein sequence ID" value="SVB45290.1"/>
    <property type="molecule type" value="Genomic_DNA"/>
</dbReference>